<evidence type="ECO:0000313" key="3">
    <source>
        <dbReference type="Proteomes" id="UP000069015"/>
    </source>
</evidence>
<dbReference type="EMBL" id="CP013611">
    <property type="protein sequence ID" value="ALU42816.1"/>
    <property type="molecule type" value="Genomic_DNA"/>
</dbReference>
<feature type="transmembrane region" description="Helical" evidence="1">
    <location>
        <begin position="46"/>
        <end position="64"/>
    </location>
</feature>
<dbReference type="AlphaFoldDB" id="A0A0U3I570"/>
<reference evidence="2 3" key="1">
    <citation type="submission" date="2015-12" db="EMBL/GenBank/DDBJ databases">
        <title>Complete genome sequence of Pseudoalteromonas rubra SCSIO 6842, harboring a conjugative plasmid.</title>
        <authorList>
            <person name="Li B."/>
            <person name="Wang X."/>
        </authorList>
    </citation>
    <scope>NUCLEOTIDE SEQUENCE [LARGE SCALE GENOMIC DNA]</scope>
    <source>
        <strain evidence="2 3">SCSIO 6842</strain>
    </source>
</reference>
<feature type="transmembrane region" description="Helical" evidence="1">
    <location>
        <begin position="6"/>
        <end position="25"/>
    </location>
</feature>
<accession>A0A0U3I570</accession>
<evidence type="ECO:0000256" key="1">
    <source>
        <dbReference type="SAM" id="Phobius"/>
    </source>
</evidence>
<dbReference type="Proteomes" id="UP000069015">
    <property type="component" value="Chromosome 1"/>
</dbReference>
<keyword evidence="1" id="KW-0812">Transmembrane</keyword>
<keyword evidence="1" id="KW-1133">Transmembrane helix</keyword>
<name>A0A0U3I570_9GAMM</name>
<dbReference type="KEGG" id="prr:AT705_07540"/>
<gene>
    <name evidence="2" type="ORF">AT705_07540</name>
</gene>
<keyword evidence="1" id="KW-0472">Membrane</keyword>
<evidence type="ECO:0000313" key="2">
    <source>
        <dbReference type="EMBL" id="ALU42816.1"/>
    </source>
</evidence>
<sequence>MDIRKYWSPVFWGTFFYAFLAQFIVPVVFQNYGQEAVDSYKAIEKACLMITVIVMWSYAFIRAYKSNTLLKR</sequence>
<proteinExistence type="predicted"/>
<organism evidence="2 3">
    <name type="scientific">Pseudoalteromonas rubra</name>
    <dbReference type="NCBI Taxonomy" id="43658"/>
    <lineage>
        <taxon>Bacteria</taxon>
        <taxon>Pseudomonadati</taxon>
        <taxon>Pseudomonadota</taxon>
        <taxon>Gammaproteobacteria</taxon>
        <taxon>Alteromonadales</taxon>
        <taxon>Pseudoalteromonadaceae</taxon>
        <taxon>Pseudoalteromonas</taxon>
    </lineage>
</organism>
<protein>
    <submittedName>
        <fullName evidence="2">Uncharacterized protein</fullName>
    </submittedName>
</protein>